<evidence type="ECO:0000313" key="7">
    <source>
        <dbReference type="EMBL" id="WAT89406.1"/>
    </source>
</evidence>
<reference evidence="8" key="1">
    <citation type="submission" date="2022-12" db="EMBL/GenBank/DDBJ databases">
        <title>Vibrio parahaemolyticus become highly virulent by producing novel Tc toxins.</title>
        <authorList>
            <person name="Yang F."/>
            <person name="You Y."/>
            <person name="Lai Q."/>
            <person name="Xu L."/>
            <person name="Li F."/>
        </authorList>
    </citation>
    <scope>NUCLEOTIDE SEQUENCE</scope>
    <source>
        <strain evidence="8">Vp-HL-202005</strain>
        <plasmid evidence="8">pHLA</plasmid>
    </source>
</reference>
<dbReference type="InterPro" id="IPR001650">
    <property type="entry name" value="Helicase_C-like"/>
</dbReference>
<dbReference type="Pfam" id="PF00271">
    <property type="entry name" value="Helicase_C"/>
    <property type="match status" value="1"/>
</dbReference>
<evidence type="ECO:0000259" key="5">
    <source>
        <dbReference type="PROSITE" id="PS51192"/>
    </source>
</evidence>
<name>A0AA47JML6_VIBPH</name>
<evidence type="ECO:0000256" key="3">
    <source>
        <dbReference type="ARBA" id="ARBA00022806"/>
    </source>
</evidence>
<feature type="domain" description="Helicase C-terminal" evidence="6">
    <location>
        <begin position="586"/>
        <end position="750"/>
    </location>
</feature>
<dbReference type="EMBL" id="CP114194">
    <property type="protein sequence ID" value="WAT89406.1"/>
    <property type="molecule type" value="Genomic_DNA"/>
</dbReference>
<evidence type="ECO:0000256" key="4">
    <source>
        <dbReference type="ARBA" id="ARBA00022840"/>
    </source>
</evidence>
<dbReference type="Proteomes" id="UP001156560">
    <property type="component" value="Chromosome 1"/>
</dbReference>
<sequence>MASTIEELESLITEATEAGYRGRLLERGLARSMIWSEGKLPEGSPQFAASLSHDLLSYGYTLLSMAIRLRELGGSEELCKLAFEKSATAIMDVVHNGNQESPERGFHKVLASSAYHLGRFSAKAFSLIKSNLDGQNLNQIEKLLSLLILRDFQTVESLILQWKMTGEGSDADLAQRIEEGVEQLTSAINMGEEAEGYGISSVEVSVVQQAITDNYYSSIFEFLFALECGQQTFVQRAIDSIDISLSVCSELGLVSLWWTLRITKHLLTDLWNSSFHVVIPGPQSDEFDDSWLLLRWLFIASLYKRNRSEIDLWPSQLEGARRAVYDDDDLVVSLPTSAGKTRVAELSILRCLAIGKRVLFITPLRALSSQTENSLRKTFSPLGKSVSSLYGSIGTSSYEQDVLKSKDIVVGTPEKLDFALRSDPSLLDDVGLVVLDEGHMIGLNEREINYEVQIQRLLIRPDASQRRIVCLSAILPGGDQFDDFVSWLRSDKDKDAIQSDWRPTDLRYGEVVWQNNTARLDFTIGEESPFVPKFIESIVPNRPNPGIRTTPFPKNAQELTLATAWKLTEEKHTVLIYCPERRSVGAFAKAVVDLHKRGALSSVLTVPEHKIQLAKILGSEWLGENHDIVECLKIGVAVHHGALPTLFRKEMEKLLREGVLKVTVSSPTLAQGLNLAATTVIVHSLYRSGSLIEPSEFKNVVGRAGRAFVDTQGLVLHPIYDRIDFRRRKWRSLVSNSAARNMESGLFRLLASFIVRIARYLNTSTPAEVREYVMNNTSTMNFPELSTETDEQSEENRADWERHIVSLDTALLSMLGEENISTEAIPDTLDNILQSSLLQRRLNRHDDSVQNLFKSVLNERGKHIWNVTSAEQRRGYFLAGLGLSSGQQLDLVAPLANQLLVDANAYIQQGIESEAIDSILELAEIIFDIKPFVPSVLPDDWRETLTSWLKGESIRDQETELDENTLRFIEDGLVYRLPWGLEALRVRAEANNDIISDGMTIDLYELGLVVPAVENGSLNRSAAILMQAGFNSRLDAIEAVQATNATFKTTREFKLWLDSAELRNYVATLDLLKLEKSKLWHLFLSDHTMDLDRTWNLVQESFFVDWAPGVEIVPNMQVKLWNEESGYTSVLASSGDTIGSLRARHVLLDNGLYQAKVNGVNEVFVSYWGAGSQPFRTEV</sequence>
<dbReference type="InterPro" id="IPR050474">
    <property type="entry name" value="Hel308_SKI2-like"/>
</dbReference>
<proteinExistence type="predicted"/>
<dbReference type="PANTHER" id="PTHR47961">
    <property type="entry name" value="DNA POLYMERASE THETA, PUTATIVE (AFU_ORTHOLOGUE AFUA_1G05260)-RELATED"/>
    <property type="match status" value="1"/>
</dbReference>
<keyword evidence="4" id="KW-0067">ATP-binding</keyword>
<dbReference type="GO" id="GO:0016787">
    <property type="term" value="F:hydrolase activity"/>
    <property type="evidence" value="ECO:0007669"/>
    <property type="project" value="UniProtKB-KW"/>
</dbReference>
<protein>
    <submittedName>
        <fullName evidence="8">DEAD/DEAH box helicase</fullName>
    </submittedName>
</protein>
<dbReference type="PROSITE" id="PS51194">
    <property type="entry name" value="HELICASE_CTER"/>
    <property type="match status" value="1"/>
</dbReference>
<dbReference type="SMART" id="SM00487">
    <property type="entry name" value="DEXDc"/>
    <property type="match status" value="1"/>
</dbReference>
<gene>
    <name evidence="7" type="ORF">O1Q84_12300</name>
    <name evidence="8" type="ORF">O1Q84_26390</name>
</gene>
<feature type="domain" description="Helicase ATP-binding" evidence="5">
    <location>
        <begin position="321"/>
        <end position="493"/>
    </location>
</feature>
<evidence type="ECO:0000256" key="2">
    <source>
        <dbReference type="ARBA" id="ARBA00022801"/>
    </source>
</evidence>
<dbReference type="RefSeq" id="WP_269169394.1">
    <property type="nucleotide sequence ID" value="NZ_CP114194.1"/>
</dbReference>
<evidence type="ECO:0000313" key="9">
    <source>
        <dbReference type="Proteomes" id="UP001156560"/>
    </source>
</evidence>
<keyword evidence="2" id="KW-0378">Hydrolase</keyword>
<keyword evidence="3 8" id="KW-0347">Helicase</keyword>
<dbReference type="SUPFAM" id="SSF52540">
    <property type="entry name" value="P-loop containing nucleoside triphosphate hydrolases"/>
    <property type="match status" value="1"/>
</dbReference>
<dbReference type="AlphaFoldDB" id="A0AA47JML6"/>
<dbReference type="InterPro" id="IPR027417">
    <property type="entry name" value="P-loop_NTPase"/>
</dbReference>
<organism evidence="8 9">
    <name type="scientific">Vibrio parahaemolyticus</name>
    <dbReference type="NCBI Taxonomy" id="670"/>
    <lineage>
        <taxon>Bacteria</taxon>
        <taxon>Pseudomonadati</taxon>
        <taxon>Pseudomonadota</taxon>
        <taxon>Gammaproteobacteria</taxon>
        <taxon>Vibrionales</taxon>
        <taxon>Vibrionaceae</taxon>
        <taxon>Vibrio</taxon>
    </lineage>
</organism>
<keyword evidence="1" id="KW-0547">Nucleotide-binding</keyword>
<dbReference type="Gene3D" id="3.40.50.300">
    <property type="entry name" value="P-loop containing nucleotide triphosphate hydrolases"/>
    <property type="match status" value="2"/>
</dbReference>
<dbReference type="PROSITE" id="PS51192">
    <property type="entry name" value="HELICASE_ATP_BIND_1"/>
    <property type="match status" value="1"/>
</dbReference>
<evidence type="ECO:0000256" key="1">
    <source>
        <dbReference type="ARBA" id="ARBA00022741"/>
    </source>
</evidence>
<dbReference type="InterPro" id="IPR014001">
    <property type="entry name" value="Helicase_ATP-bd"/>
</dbReference>
<dbReference type="EMBL" id="CP114196">
    <property type="protein sequence ID" value="WAT93650.1"/>
    <property type="molecule type" value="Genomic_DNA"/>
</dbReference>
<keyword evidence="8" id="KW-0614">Plasmid</keyword>
<dbReference type="SMART" id="SM00490">
    <property type="entry name" value="HELICc"/>
    <property type="match status" value="1"/>
</dbReference>
<dbReference type="GO" id="GO:0004386">
    <property type="term" value="F:helicase activity"/>
    <property type="evidence" value="ECO:0007669"/>
    <property type="project" value="UniProtKB-KW"/>
</dbReference>
<dbReference type="GO" id="GO:0005524">
    <property type="term" value="F:ATP binding"/>
    <property type="evidence" value="ECO:0007669"/>
    <property type="project" value="UniProtKB-KW"/>
</dbReference>
<evidence type="ECO:0000313" key="8">
    <source>
        <dbReference type="EMBL" id="WAT93650.1"/>
    </source>
</evidence>
<geneLocation type="plasmid" evidence="8 9">
    <name>pHLA</name>
</geneLocation>
<dbReference type="GO" id="GO:0003676">
    <property type="term" value="F:nucleic acid binding"/>
    <property type="evidence" value="ECO:0007669"/>
    <property type="project" value="InterPro"/>
</dbReference>
<dbReference type="CDD" id="cd17921">
    <property type="entry name" value="DEXHc_Ski2"/>
    <property type="match status" value="1"/>
</dbReference>
<evidence type="ECO:0000259" key="6">
    <source>
        <dbReference type="PROSITE" id="PS51194"/>
    </source>
</evidence>
<dbReference type="PANTHER" id="PTHR47961:SF6">
    <property type="entry name" value="DNA-DIRECTED DNA POLYMERASE"/>
    <property type="match status" value="1"/>
</dbReference>
<accession>A0AA47JML6</accession>
<dbReference type="InterPro" id="IPR011545">
    <property type="entry name" value="DEAD/DEAH_box_helicase_dom"/>
</dbReference>
<dbReference type="Proteomes" id="UP001156560">
    <property type="component" value="Plasmid pHLA"/>
</dbReference>
<dbReference type="Pfam" id="PF00270">
    <property type="entry name" value="DEAD"/>
    <property type="match status" value="1"/>
</dbReference>